<protein>
    <recommendedName>
        <fullName evidence="5">Protein transport protein SEC31</fullName>
    </recommendedName>
    <alternativeName>
        <fullName evidence="4">Protein transport protein sec31</fullName>
    </alternativeName>
</protein>
<evidence type="ECO:0000259" key="17">
    <source>
        <dbReference type="Pfam" id="PF07304"/>
    </source>
</evidence>
<evidence type="ECO:0000256" key="13">
    <source>
        <dbReference type="ARBA" id="ARBA00023329"/>
    </source>
</evidence>
<keyword evidence="6" id="KW-0813">Transport</keyword>
<dbReference type="VEuPathDB" id="FungiDB:GGTG_04275"/>
<dbReference type="FunCoup" id="J3NSM4">
    <property type="interactions" value="719"/>
</dbReference>
<keyword evidence="11" id="KW-0653">Protein transport</keyword>
<dbReference type="PANTHER" id="PTHR13923:SF11">
    <property type="entry name" value="SECRETORY 31, ISOFORM D"/>
    <property type="match status" value="1"/>
</dbReference>
<evidence type="ECO:0000256" key="1">
    <source>
        <dbReference type="ARBA" id="ARBA00004299"/>
    </source>
</evidence>
<dbReference type="RefSeq" id="XP_009220332.1">
    <property type="nucleotide sequence ID" value="XM_009222068.1"/>
</dbReference>
<name>J3NSM4_GAET3</name>
<dbReference type="SUPFAM" id="SSF50978">
    <property type="entry name" value="WD40 repeat-like"/>
    <property type="match status" value="1"/>
</dbReference>
<dbReference type="Gene3D" id="2.130.10.10">
    <property type="entry name" value="YVTN repeat-like/Quinoprotein amine dehydrogenase"/>
    <property type="match status" value="1"/>
</dbReference>
<evidence type="ECO:0000256" key="5">
    <source>
        <dbReference type="ARBA" id="ARBA00021236"/>
    </source>
</evidence>
<feature type="compositionally biased region" description="Pro residues" evidence="16">
    <location>
        <begin position="820"/>
        <end position="840"/>
    </location>
</feature>
<keyword evidence="9" id="KW-0256">Endoplasmic reticulum</keyword>
<dbReference type="SMART" id="SM00320">
    <property type="entry name" value="WD40"/>
    <property type="match status" value="5"/>
</dbReference>
<dbReference type="Gene3D" id="1.25.40.1030">
    <property type="match status" value="1"/>
</dbReference>
<dbReference type="GO" id="GO:0070971">
    <property type="term" value="C:endoplasmic reticulum exit site"/>
    <property type="evidence" value="ECO:0007669"/>
    <property type="project" value="TreeGrafter"/>
</dbReference>
<reference evidence="21" key="1">
    <citation type="submission" date="2010-07" db="EMBL/GenBank/DDBJ databases">
        <title>The genome sequence of Gaeumannomyces graminis var. tritici strain R3-111a-1.</title>
        <authorList>
            <consortium name="The Broad Institute Genome Sequencing Platform"/>
            <person name="Ma L.-J."/>
            <person name="Dead R."/>
            <person name="Young S."/>
            <person name="Zeng Q."/>
            <person name="Koehrsen M."/>
            <person name="Alvarado L."/>
            <person name="Berlin A."/>
            <person name="Chapman S.B."/>
            <person name="Chen Z."/>
            <person name="Freedman E."/>
            <person name="Gellesch M."/>
            <person name="Goldberg J."/>
            <person name="Griggs A."/>
            <person name="Gujja S."/>
            <person name="Heilman E.R."/>
            <person name="Heiman D."/>
            <person name="Hepburn T."/>
            <person name="Howarth C."/>
            <person name="Jen D."/>
            <person name="Larson L."/>
            <person name="Mehta T."/>
            <person name="Neiman D."/>
            <person name="Pearson M."/>
            <person name="Roberts A."/>
            <person name="Saif S."/>
            <person name="Shea T."/>
            <person name="Shenoy N."/>
            <person name="Sisk P."/>
            <person name="Stolte C."/>
            <person name="Sykes S."/>
            <person name="Walk T."/>
            <person name="White J."/>
            <person name="Yandava C."/>
            <person name="Haas B."/>
            <person name="Nusbaum C."/>
            <person name="Birren B."/>
        </authorList>
    </citation>
    <scope>NUCLEOTIDE SEQUENCE [LARGE SCALE GENOMIC DNA]</scope>
    <source>
        <strain evidence="21">R3-111a-1</strain>
    </source>
</reference>
<dbReference type="GO" id="GO:0015031">
    <property type="term" value="P:protein transport"/>
    <property type="evidence" value="ECO:0007669"/>
    <property type="project" value="UniProtKB-KW"/>
</dbReference>
<dbReference type="EnsemblFungi" id="EJT79187">
    <property type="protein sequence ID" value="EJT79187"/>
    <property type="gene ID" value="GGTG_04275"/>
</dbReference>
<feature type="compositionally biased region" description="Low complexity" evidence="16">
    <location>
        <begin position="1042"/>
        <end position="1086"/>
    </location>
</feature>
<gene>
    <name evidence="20" type="primary">20344733</name>
    <name evidence="19" type="ORF">GGTG_04275</name>
</gene>
<keyword evidence="7 15" id="KW-0853">WD repeat</keyword>
<feature type="region of interest" description="Disordered" evidence="16">
    <location>
        <begin position="794"/>
        <end position="1178"/>
    </location>
</feature>
<comment type="subcellular location">
    <subcellularLocation>
        <location evidence="1">Cytoplasmic vesicle</location>
        <location evidence="1">COPII-coated vesicle membrane</location>
        <topology evidence="1">Peripheral membrane protein</topology>
        <orientation evidence="1">Cytoplasmic side</orientation>
    </subcellularLocation>
    <subcellularLocation>
        <location evidence="2">Endoplasmic reticulum membrane</location>
        <topology evidence="2">Peripheral membrane protein</topology>
        <orientation evidence="2">Cytoplasmic side</orientation>
    </subcellularLocation>
</comment>
<sequence>MVKLREIPRTAAFAWSQGTARPLLVTGTRAGAVDADFSDETKLELWDLKLEDEQQGLELQPIASISADSRFFDIAWGPPNEDYPYGIIAGALENGSLDLWDAEGLIDGDDDAHISRTTKHTGAIKSLQFNPLRPQILATAGAKGELFIYDVNDISNPFRLGTAAAQDLECVAWNRKVPHILATGGSGGFVTVWDLKTKKASLTLNNSRKAVSAIAWDPNNSTKLLTATPDDTMPVIFLWDLRNSNAPERTLQGHEQGVLSVSWCQQDSDILISCGKDNRTIVWNPQTGERYGEFPEVTNWTFLTRFNPSNPNLSATASFDGKIAIQTLQNTNPTATQAAAQNNLDGEDFFTKAQTQPQGASFTLTKAPTWYQRPIGASFGFGGKVVVYKAKQTAPGQPRSSEVTISHFAVDSEVGTATEKFEEALKAGDLKAICESHREEAKTEQETADWKLMETLVAENPRKQVIEYLGLSVEEEEEDAAPESQGEDAVEDADETAAPAPKESFKRHKKNRLSTFFADGAEGDDFLAGLAATKGAKTESPFHLLREGNTSLEDSVTKAIMLGNFTKAVEICIKADRIADAFLIANCGGKELVDQVQTAYIGQKKGTPSYLRLLGSVINQNLWDVVYNADLADWKETMATLCTFAKPEEFPDLCEALGDRIFESGSHQDASFCYLVGSKLEKVVDIWIAALEESEQAEVKEESGDNTFSVHARALQQLIEKVTVFRQVTKFEDSETSKTSDWKLAALYDKYTEYADIVAAHGQLAVAQRYLSLVPAAYPAAEVARTRLQLATGQSQAKPAAARAQAPAARASSRQAPVGYQPPQPAAPQNPYGAPGPAPSQTPYGTPTPAAPAANLYAPSASPYAPSGASPYQPNSAYAPPQQNSAYAPQQTSAYAPAQQTGGGYAPPAVGYGQPQPAYGAPPPRNATPSAGAPPRIVKDVGTWNDVPMVTKAPPPRRSTPSVAPVTAPFGGQQQGQVLPPPPQSPYLDQRGAATPPPPPPKAGAAPPRVTSPLVSSPPSAHALNRPPSTATSSYAPPPAGPGMAMHAHPPRTASPYSAAASTAPPSNRYAPAPAAQQPQYGAPAGNSALPPPAMNRPPPANPYAPAPQQPSAAPPGHQAGYAPSPYNAGMPQGGPPPVGPPPGANAGPPPGAASTPTPPPPRAGAPPKAKHPAGDRSHIPAAAQPLVDIFSRDMQRVAAKAPASFAPQVKDTQKRLNILFDHLNNEELIRPETIGQLAQIAAAIESKDYDGAHRLQVQIQTEKTDECGQWMVGIKRLISMSKATP</sequence>
<feature type="repeat" description="WD" evidence="15">
    <location>
        <begin position="251"/>
        <end position="293"/>
    </location>
</feature>
<evidence type="ECO:0000256" key="12">
    <source>
        <dbReference type="ARBA" id="ARBA00023136"/>
    </source>
</evidence>
<dbReference type="Gene3D" id="1.20.940.10">
    <property type="entry name" value="Functional domain of the splicing factor Prp18"/>
    <property type="match status" value="1"/>
</dbReference>
<evidence type="ECO:0000256" key="8">
    <source>
        <dbReference type="ARBA" id="ARBA00022737"/>
    </source>
</evidence>
<feature type="compositionally biased region" description="Pro residues" evidence="16">
    <location>
        <begin position="1134"/>
        <end position="1165"/>
    </location>
</feature>
<evidence type="ECO:0000256" key="14">
    <source>
        <dbReference type="ARBA" id="ARBA00025471"/>
    </source>
</evidence>
<evidence type="ECO:0000256" key="11">
    <source>
        <dbReference type="ARBA" id="ARBA00022927"/>
    </source>
</evidence>
<dbReference type="GeneID" id="20344733"/>
<evidence type="ECO:0000256" key="7">
    <source>
        <dbReference type="ARBA" id="ARBA00022574"/>
    </source>
</evidence>
<dbReference type="PROSITE" id="PS50294">
    <property type="entry name" value="WD_REPEATS_REGION"/>
    <property type="match status" value="1"/>
</dbReference>
<dbReference type="STRING" id="644352.J3NSM4"/>
<comment type="function">
    <text evidence="14">Component of the coat protein complex II (COPII) which promotes the formation of transport vesicles from the endoplasmic reticulum (ER). The coat has two main functions, the physical deformation of the endoplasmic reticulum membrane into vesicles and the selection of cargo molecules.</text>
</comment>
<evidence type="ECO:0000259" key="18">
    <source>
        <dbReference type="Pfam" id="PF12931"/>
    </source>
</evidence>
<feature type="compositionally biased region" description="Acidic residues" evidence="16">
    <location>
        <begin position="474"/>
        <end position="495"/>
    </location>
</feature>
<feature type="compositionally biased region" description="Pro residues" evidence="16">
    <location>
        <begin position="1090"/>
        <end position="1109"/>
    </location>
</feature>
<feature type="compositionally biased region" description="Polar residues" evidence="16">
    <location>
        <begin position="873"/>
        <end position="900"/>
    </location>
</feature>
<dbReference type="InterPro" id="IPR009917">
    <property type="entry name" value="SRA1/Sec31"/>
</dbReference>
<evidence type="ECO:0000256" key="9">
    <source>
        <dbReference type="ARBA" id="ARBA00022824"/>
    </source>
</evidence>
<feature type="domain" description="SRA1/Sec31" evidence="17">
    <location>
        <begin position="1147"/>
        <end position="1281"/>
    </location>
</feature>
<dbReference type="GO" id="GO:0030127">
    <property type="term" value="C:COPII vesicle coat"/>
    <property type="evidence" value="ECO:0007669"/>
    <property type="project" value="TreeGrafter"/>
</dbReference>
<evidence type="ECO:0000313" key="19">
    <source>
        <dbReference type="EMBL" id="EJT79187.1"/>
    </source>
</evidence>
<dbReference type="Proteomes" id="UP000006039">
    <property type="component" value="Unassembled WGS sequence"/>
</dbReference>
<feature type="compositionally biased region" description="Low complexity" evidence="16">
    <location>
        <begin position="795"/>
        <end position="819"/>
    </location>
</feature>
<reference evidence="20" key="5">
    <citation type="submission" date="2018-04" db="UniProtKB">
        <authorList>
            <consortium name="EnsemblFungi"/>
        </authorList>
    </citation>
    <scope>IDENTIFICATION</scope>
    <source>
        <strain evidence="20">R3-111a-1</strain>
    </source>
</reference>
<dbReference type="InterPro" id="IPR015943">
    <property type="entry name" value="WD40/YVTN_repeat-like_dom_sf"/>
</dbReference>
<dbReference type="EMBL" id="GL385396">
    <property type="protein sequence ID" value="EJT79187.1"/>
    <property type="molecule type" value="Genomic_DNA"/>
</dbReference>
<dbReference type="HOGENOM" id="CLU_003033_2_0_1"/>
<feature type="compositionally biased region" description="Low complexity" evidence="16">
    <location>
        <begin position="969"/>
        <end position="978"/>
    </location>
</feature>
<feature type="region of interest" description="Disordered" evidence="16">
    <location>
        <begin position="474"/>
        <end position="507"/>
    </location>
</feature>
<evidence type="ECO:0000256" key="3">
    <source>
        <dbReference type="ARBA" id="ARBA00009358"/>
    </source>
</evidence>
<dbReference type="Pfam" id="PF07304">
    <property type="entry name" value="SRA1"/>
    <property type="match status" value="1"/>
</dbReference>
<keyword evidence="8" id="KW-0677">Repeat</keyword>
<dbReference type="Pfam" id="PF00400">
    <property type="entry name" value="WD40"/>
    <property type="match status" value="1"/>
</dbReference>
<keyword evidence="13" id="KW-0968">Cytoplasmic vesicle</keyword>
<proteinExistence type="inferred from homology"/>
<dbReference type="PROSITE" id="PS50082">
    <property type="entry name" value="WD_REPEATS_2"/>
    <property type="match status" value="1"/>
</dbReference>
<dbReference type="OrthoDB" id="542917at2759"/>
<keyword evidence="21" id="KW-1185">Reference proteome</keyword>
<comment type="similarity">
    <text evidence="3">Belongs to the WD repeat SEC31 family.</text>
</comment>
<evidence type="ECO:0000313" key="21">
    <source>
        <dbReference type="Proteomes" id="UP000006039"/>
    </source>
</evidence>
<dbReference type="InterPro" id="IPR001680">
    <property type="entry name" value="WD40_rpt"/>
</dbReference>
<evidence type="ECO:0000256" key="15">
    <source>
        <dbReference type="PROSITE-ProRule" id="PRU00221"/>
    </source>
</evidence>
<feature type="compositionally biased region" description="Low complexity" evidence="16">
    <location>
        <begin position="843"/>
        <end position="872"/>
    </location>
</feature>
<dbReference type="InterPro" id="IPR040251">
    <property type="entry name" value="SEC31-like"/>
</dbReference>
<dbReference type="InterPro" id="IPR036322">
    <property type="entry name" value="WD40_repeat_dom_sf"/>
</dbReference>
<reference evidence="19" key="3">
    <citation type="submission" date="2010-09" db="EMBL/GenBank/DDBJ databases">
        <title>Annotation of Gaeumannomyces graminis var. tritici R3-111a-1.</title>
        <authorList>
            <consortium name="The Broad Institute Genome Sequencing Platform"/>
            <person name="Ma L.-J."/>
            <person name="Dead R."/>
            <person name="Young S.K."/>
            <person name="Zeng Q."/>
            <person name="Gargeya S."/>
            <person name="Fitzgerald M."/>
            <person name="Haas B."/>
            <person name="Abouelleil A."/>
            <person name="Alvarado L."/>
            <person name="Arachchi H.M."/>
            <person name="Berlin A."/>
            <person name="Brown A."/>
            <person name="Chapman S.B."/>
            <person name="Chen Z."/>
            <person name="Dunbar C."/>
            <person name="Freedman E."/>
            <person name="Gearin G."/>
            <person name="Gellesch M."/>
            <person name="Goldberg J."/>
            <person name="Griggs A."/>
            <person name="Gujja S."/>
            <person name="Heiman D."/>
            <person name="Howarth C."/>
            <person name="Larson L."/>
            <person name="Lui A."/>
            <person name="MacDonald P.J.P."/>
            <person name="Mehta T."/>
            <person name="Montmayeur A."/>
            <person name="Murphy C."/>
            <person name="Neiman D."/>
            <person name="Pearson M."/>
            <person name="Priest M."/>
            <person name="Roberts A."/>
            <person name="Saif S."/>
            <person name="Shea T."/>
            <person name="Shenoy N."/>
            <person name="Sisk P."/>
            <person name="Stolte C."/>
            <person name="Sykes S."/>
            <person name="Yandava C."/>
            <person name="Wortman J."/>
            <person name="Nusbaum C."/>
            <person name="Birren B."/>
        </authorList>
    </citation>
    <scope>NUCLEOTIDE SEQUENCE</scope>
    <source>
        <strain evidence="19">R3-111a-1</strain>
    </source>
</reference>
<organism evidence="19">
    <name type="scientific">Gaeumannomyces tritici (strain R3-111a-1)</name>
    <name type="common">Wheat and barley take-all root rot fungus</name>
    <name type="synonym">Gaeumannomyces graminis var. tritici</name>
    <dbReference type="NCBI Taxonomy" id="644352"/>
    <lineage>
        <taxon>Eukaryota</taxon>
        <taxon>Fungi</taxon>
        <taxon>Dikarya</taxon>
        <taxon>Ascomycota</taxon>
        <taxon>Pezizomycotina</taxon>
        <taxon>Sordariomycetes</taxon>
        <taxon>Sordariomycetidae</taxon>
        <taxon>Magnaporthales</taxon>
        <taxon>Magnaporthaceae</taxon>
        <taxon>Gaeumannomyces</taxon>
    </lineage>
</organism>
<dbReference type="GO" id="GO:0090110">
    <property type="term" value="P:COPII-coated vesicle cargo loading"/>
    <property type="evidence" value="ECO:0007669"/>
    <property type="project" value="TreeGrafter"/>
</dbReference>
<keyword evidence="12" id="KW-0472">Membrane</keyword>
<dbReference type="InterPro" id="IPR024298">
    <property type="entry name" value="Sec16_Sec23-bd"/>
</dbReference>
<evidence type="ECO:0000256" key="10">
    <source>
        <dbReference type="ARBA" id="ARBA00022892"/>
    </source>
</evidence>
<evidence type="ECO:0000256" key="4">
    <source>
        <dbReference type="ARBA" id="ARBA00013507"/>
    </source>
</evidence>
<evidence type="ECO:0000256" key="16">
    <source>
        <dbReference type="SAM" id="MobiDB-lite"/>
    </source>
</evidence>
<dbReference type="PANTHER" id="PTHR13923">
    <property type="entry name" value="SEC31-RELATED PROTEIN"/>
    <property type="match status" value="1"/>
</dbReference>
<evidence type="ECO:0000313" key="20">
    <source>
        <dbReference type="EnsemblFungi" id="EJT79187"/>
    </source>
</evidence>
<dbReference type="GO" id="GO:0005789">
    <property type="term" value="C:endoplasmic reticulum membrane"/>
    <property type="evidence" value="ECO:0007669"/>
    <property type="project" value="UniProtKB-SubCell"/>
</dbReference>
<reference evidence="20" key="4">
    <citation type="journal article" date="2015" name="G3 (Bethesda)">
        <title>Genome sequences of three phytopathogenic species of the Magnaporthaceae family of fungi.</title>
        <authorList>
            <person name="Okagaki L.H."/>
            <person name="Nunes C.C."/>
            <person name="Sailsbery J."/>
            <person name="Clay B."/>
            <person name="Brown D."/>
            <person name="John T."/>
            <person name="Oh Y."/>
            <person name="Young N."/>
            <person name="Fitzgerald M."/>
            <person name="Haas B.J."/>
            <person name="Zeng Q."/>
            <person name="Young S."/>
            <person name="Adiconis X."/>
            <person name="Fan L."/>
            <person name="Levin J.Z."/>
            <person name="Mitchell T.K."/>
            <person name="Okubara P.A."/>
            <person name="Farman M.L."/>
            <person name="Kohn L.M."/>
            <person name="Birren B."/>
            <person name="Ma L.-J."/>
            <person name="Dean R.A."/>
        </authorList>
    </citation>
    <scope>NUCLEOTIDE SEQUENCE</scope>
    <source>
        <strain evidence="20">R3-111a-1</strain>
    </source>
</reference>
<accession>J3NSM4</accession>
<dbReference type="eggNOG" id="KOG0307">
    <property type="taxonomic scope" value="Eukaryota"/>
</dbReference>
<dbReference type="GO" id="GO:0007029">
    <property type="term" value="P:endoplasmic reticulum organization"/>
    <property type="evidence" value="ECO:0007669"/>
    <property type="project" value="TreeGrafter"/>
</dbReference>
<feature type="compositionally biased region" description="Low complexity" evidence="16">
    <location>
        <begin position="906"/>
        <end position="919"/>
    </location>
</feature>
<dbReference type="Pfam" id="PF12931">
    <property type="entry name" value="TPR_Sec16"/>
    <property type="match status" value="1"/>
</dbReference>
<dbReference type="FunFam" id="2.130.10.10:FF:000193">
    <property type="entry name" value="Protein transport protein SEC31, putative"/>
    <property type="match status" value="1"/>
</dbReference>
<evidence type="ECO:0000256" key="2">
    <source>
        <dbReference type="ARBA" id="ARBA00004397"/>
    </source>
</evidence>
<evidence type="ECO:0000256" key="6">
    <source>
        <dbReference type="ARBA" id="ARBA00022448"/>
    </source>
</evidence>
<dbReference type="FunFam" id="1.20.940.10:FF:000007">
    <property type="entry name" value="Protein transport protein (SEC31), putative"/>
    <property type="match status" value="1"/>
</dbReference>
<feature type="domain" description="Sec16 Sec23-binding" evidence="18">
    <location>
        <begin position="557"/>
        <end position="776"/>
    </location>
</feature>
<dbReference type="GO" id="GO:0005198">
    <property type="term" value="F:structural molecule activity"/>
    <property type="evidence" value="ECO:0007669"/>
    <property type="project" value="TreeGrafter"/>
</dbReference>
<reference evidence="19" key="2">
    <citation type="submission" date="2010-07" db="EMBL/GenBank/DDBJ databases">
        <authorList>
            <consortium name="The Broad Institute Genome Sequencing Platform"/>
            <consortium name="Broad Institute Genome Sequencing Center for Infectious Disease"/>
            <person name="Ma L.-J."/>
            <person name="Dead R."/>
            <person name="Young S."/>
            <person name="Zeng Q."/>
            <person name="Koehrsen M."/>
            <person name="Alvarado L."/>
            <person name="Berlin A."/>
            <person name="Chapman S.B."/>
            <person name="Chen Z."/>
            <person name="Freedman E."/>
            <person name="Gellesch M."/>
            <person name="Goldberg J."/>
            <person name="Griggs A."/>
            <person name="Gujja S."/>
            <person name="Heilman E.R."/>
            <person name="Heiman D."/>
            <person name="Hepburn T."/>
            <person name="Howarth C."/>
            <person name="Jen D."/>
            <person name="Larson L."/>
            <person name="Mehta T."/>
            <person name="Neiman D."/>
            <person name="Pearson M."/>
            <person name="Roberts A."/>
            <person name="Saif S."/>
            <person name="Shea T."/>
            <person name="Shenoy N."/>
            <person name="Sisk P."/>
            <person name="Stolte C."/>
            <person name="Sykes S."/>
            <person name="Walk T."/>
            <person name="White J."/>
            <person name="Yandava C."/>
            <person name="Haas B."/>
            <person name="Nusbaum C."/>
            <person name="Birren B."/>
        </authorList>
    </citation>
    <scope>NUCLEOTIDE SEQUENCE</scope>
    <source>
        <strain evidence="19">R3-111a-1</strain>
    </source>
</reference>
<keyword evidence="10" id="KW-0931">ER-Golgi transport</keyword>